<evidence type="ECO:0000256" key="1">
    <source>
        <dbReference type="SAM" id="Phobius"/>
    </source>
</evidence>
<name>A0AA37WIC7_9ALTE</name>
<keyword evidence="1" id="KW-0812">Transmembrane</keyword>
<dbReference type="Proteomes" id="UP001156601">
    <property type="component" value="Unassembled WGS sequence"/>
</dbReference>
<keyword evidence="1" id="KW-0472">Membrane</keyword>
<accession>A0AA37WIC7</accession>
<sequence length="190" mass="21606">MSKGEIIKNKLIEEVSNQPRLQWLLLVVVIILLISVTKSYFDLVYNERENTQSEVRIHEKLLDVQSTDFSESTLTNNKELAYSLLNKLPSASSNSTAEASALATLEADLQGIIERSRFNLLGSEEIIVANEKLWSIRIEVNGRLPPKQLIKFFTLFETEKSNKRIASIQYSPTTANTAVIAVDFLYRERK</sequence>
<evidence type="ECO:0000313" key="3">
    <source>
        <dbReference type="Proteomes" id="UP001156601"/>
    </source>
</evidence>
<dbReference type="AlphaFoldDB" id="A0AA37WIC7"/>
<feature type="transmembrane region" description="Helical" evidence="1">
    <location>
        <begin position="21"/>
        <end position="41"/>
    </location>
</feature>
<dbReference type="EMBL" id="BSOT01000005">
    <property type="protein sequence ID" value="GLR70878.1"/>
    <property type="molecule type" value="Genomic_DNA"/>
</dbReference>
<organism evidence="2 3">
    <name type="scientific">Agaribacter marinus</name>
    <dbReference type="NCBI Taxonomy" id="1431249"/>
    <lineage>
        <taxon>Bacteria</taxon>
        <taxon>Pseudomonadati</taxon>
        <taxon>Pseudomonadota</taxon>
        <taxon>Gammaproteobacteria</taxon>
        <taxon>Alteromonadales</taxon>
        <taxon>Alteromonadaceae</taxon>
        <taxon>Agaribacter</taxon>
    </lineage>
</organism>
<comment type="caution">
    <text evidence="2">The sequence shown here is derived from an EMBL/GenBank/DDBJ whole genome shotgun (WGS) entry which is preliminary data.</text>
</comment>
<keyword evidence="3" id="KW-1185">Reference proteome</keyword>
<gene>
    <name evidence="2" type="ORF">GCM10007852_17860</name>
</gene>
<proteinExistence type="predicted"/>
<reference evidence="2" key="2">
    <citation type="submission" date="2023-01" db="EMBL/GenBank/DDBJ databases">
        <title>Draft genome sequence of Agaribacter marinus strain NBRC 110023.</title>
        <authorList>
            <person name="Sun Q."/>
            <person name="Mori K."/>
        </authorList>
    </citation>
    <scope>NUCLEOTIDE SEQUENCE</scope>
    <source>
        <strain evidence="2">NBRC 110023</strain>
    </source>
</reference>
<reference evidence="2" key="1">
    <citation type="journal article" date="2014" name="Int. J. Syst. Evol. Microbiol.">
        <title>Complete genome sequence of Corynebacterium casei LMG S-19264T (=DSM 44701T), isolated from a smear-ripened cheese.</title>
        <authorList>
            <consortium name="US DOE Joint Genome Institute (JGI-PGF)"/>
            <person name="Walter F."/>
            <person name="Albersmeier A."/>
            <person name="Kalinowski J."/>
            <person name="Ruckert C."/>
        </authorList>
    </citation>
    <scope>NUCLEOTIDE SEQUENCE</scope>
    <source>
        <strain evidence="2">NBRC 110023</strain>
    </source>
</reference>
<keyword evidence="1" id="KW-1133">Transmembrane helix</keyword>
<evidence type="ECO:0000313" key="2">
    <source>
        <dbReference type="EMBL" id="GLR70878.1"/>
    </source>
</evidence>
<protein>
    <submittedName>
        <fullName evidence="2">Uncharacterized protein</fullName>
    </submittedName>
</protein>